<dbReference type="Pfam" id="PF00590">
    <property type="entry name" value="TP_methylase"/>
    <property type="match status" value="1"/>
</dbReference>
<dbReference type="EnsemblBacteria" id="ABC23765">
    <property type="protein sequence ID" value="ABC23765"/>
    <property type="gene ID" value="Rru_A2970"/>
</dbReference>
<dbReference type="HOGENOM" id="CLU_098653_0_0_5"/>
<keyword evidence="2" id="KW-0169">Cobalamin biosynthesis</keyword>
<dbReference type="SUPFAM" id="SSF53790">
    <property type="entry name" value="Tetrapyrrole methylase"/>
    <property type="match status" value="1"/>
</dbReference>
<dbReference type="GO" id="GO:0009236">
    <property type="term" value="P:cobalamin biosynthetic process"/>
    <property type="evidence" value="ECO:0007669"/>
    <property type="project" value="UniProtKB-KW"/>
</dbReference>
<dbReference type="CDD" id="cd11643">
    <property type="entry name" value="Precorrin-6A-synthase"/>
    <property type="match status" value="1"/>
</dbReference>
<dbReference type="InterPro" id="IPR012797">
    <property type="entry name" value="CobF"/>
</dbReference>
<accession>Q2RQ30</accession>
<dbReference type="EC" id="2.1.1.152" evidence="6"/>
<dbReference type="InterPro" id="IPR014776">
    <property type="entry name" value="4pyrrole_Mease_sub2"/>
</dbReference>
<dbReference type="AlphaFoldDB" id="Q2RQ30"/>
<evidence type="ECO:0000256" key="6">
    <source>
        <dbReference type="PIRNR" id="PIRNR036525"/>
    </source>
</evidence>
<name>Q2RQ30_RHORT</name>
<dbReference type="RefSeq" id="WP_011390718.1">
    <property type="nucleotide sequence ID" value="NC_007643.1"/>
</dbReference>
<reference evidence="8 9" key="1">
    <citation type="journal article" date="2011" name="Stand. Genomic Sci.">
        <title>Complete genome sequence of Rhodospirillum rubrum type strain (S1).</title>
        <authorList>
            <person name="Munk A.C."/>
            <person name="Copeland A."/>
            <person name="Lucas S."/>
            <person name="Lapidus A."/>
            <person name="Del Rio T.G."/>
            <person name="Barry K."/>
            <person name="Detter J.C."/>
            <person name="Hammon N."/>
            <person name="Israni S."/>
            <person name="Pitluck S."/>
            <person name="Brettin T."/>
            <person name="Bruce D."/>
            <person name="Han C."/>
            <person name="Tapia R."/>
            <person name="Gilna P."/>
            <person name="Schmutz J."/>
            <person name="Larimer F."/>
            <person name="Land M."/>
            <person name="Kyrpides N.C."/>
            <person name="Mavromatis K."/>
            <person name="Richardson P."/>
            <person name="Rohde M."/>
            <person name="Goker M."/>
            <person name="Klenk H.P."/>
            <person name="Zhang Y."/>
            <person name="Roberts G.P."/>
            <person name="Reslewic S."/>
            <person name="Schwartz D.C."/>
        </authorList>
    </citation>
    <scope>NUCLEOTIDE SEQUENCE [LARGE SCALE GENOMIC DNA]</scope>
    <source>
        <strain evidence="9">ATCC 11170 / ATH 1.1.1 / DSM 467 / LMG 4362 / NCIMB 8255 / S1</strain>
    </source>
</reference>
<dbReference type="eggNOG" id="COG2243">
    <property type="taxonomic scope" value="Bacteria"/>
</dbReference>
<comment type="catalytic activity">
    <reaction evidence="6">
        <text>precorrin-5 + S-adenosyl-L-methionine + H2O = precorrin-6A + acetate + S-adenosyl-L-homocysteine + 2 H(+)</text>
        <dbReference type="Rhea" id="RHEA:18261"/>
        <dbReference type="ChEBI" id="CHEBI:15377"/>
        <dbReference type="ChEBI" id="CHEBI:15378"/>
        <dbReference type="ChEBI" id="CHEBI:30089"/>
        <dbReference type="ChEBI" id="CHEBI:57856"/>
        <dbReference type="ChEBI" id="CHEBI:59789"/>
        <dbReference type="ChEBI" id="CHEBI:77871"/>
        <dbReference type="ChEBI" id="CHEBI:77872"/>
        <dbReference type="EC" id="2.1.1.152"/>
    </reaction>
</comment>
<comment type="pathway">
    <text evidence="1">Cofactor biosynthesis; adenosylcobalamin biosynthesis.</text>
</comment>
<dbReference type="Gene3D" id="3.30.950.10">
    <property type="entry name" value="Methyltransferase, Cobalt-precorrin-4 Transmethylase, Domain 2"/>
    <property type="match status" value="1"/>
</dbReference>
<keyword evidence="9" id="KW-1185">Reference proteome</keyword>
<dbReference type="EMBL" id="CP000230">
    <property type="protein sequence ID" value="ABC23765.1"/>
    <property type="molecule type" value="Genomic_DNA"/>
</dbReference>
<dbReference type="Gene3D" id="3.40.1010.10">
    <property type="entry name" value="Cobalt-precorrin-4 Transmethylase, Domain 1"/>
    <property type="match status" value="1"/>
</dbReference>
<evidence type="ECO:0000313" key="8">
    <source>
        <dbReference type="EMBL" id="ABC23765.1"/>
    </source>
</evidence>
<organism evidence="8 9">
    <name type="scientific">Rhodospirillum rubrum (strain ATCC 11170 / ATH 1.1.1 / DSM 467 / LMG 4362 / NCIMB 8255 / S1)</name>
    <dbReference type="NCBI Taxonomy" id="269796"/>
    <lineage>
        <taxon>Bacteria</taxon>
        <taxon>Pseudomonadati</taxon>
        <taxon>Pseudomonadota</taxon>
        <taxon>Alphaproteobacteria</taxon>
        <taxon>Rhodospirillales</taxon>
        <taxon>Rhodospirillaceae</taxon>
        <taxon>Rhodospirillum</taxon>
    </lineage>
</organism>
<evidence type="ECO:0000256" key="1">
    <source>
        <dbReference type="ARBA" id="ARBA00004953"/>
    </source>
</evidence>
<dbReference type="InterPro" id="IPR014777">
    <property type="entry name" value="4pyrrole_Mease_sub1"/>
</dbReference>
<evidence type="ECO:0000256" key="2">
    <source>
        <dbReference type="ARBA" id="ARBA00022573"/>
    </source>
</evidence>
<dbReference type="PATRIC" id="fig|269796.9.peg.3079"/>
<dbReference type="PANTHER" id="PTHR43467:SF1">
    <property type="entry name" value="PRECORRIN-6A SYNTHASE [DEACETYLATING]"/>
    <property type="match status" value="1"/>
</dbReference>
<dbReference type="Proteomes" id="UP000001929">
    <property type="component" value="Chromosome"/>
</dbReference>
<evidence type="ECO:0000256" key="5">
    <source>
        <dbReference type="ARBA" id="ARBA00022691"/>
    </source>
</evidence>
<evidence type="ECO:0000259" key="7">
    <source>
        <dbReference type="Pfam" id="PF00590"/>
    </source>
</evidence>
<evidence type="ECO:0000313" key="9">
    <source>
        <dbReference type="Proteomes" id="UP000001929"/>
    </source>
</evidence>
<dbReference type="PhylomeDB" id="Q2RQ30"/>
<comment type="function">
    <text evidence="6">Catalyzes the methylation of C-1 in precorrin-5 and the subsequent extrusion of acetic acid from the resulting intermediate to form cobalt-precorrin-6A.</text>
</comment>
<feature type="domain" description="Tetrapyrrole methylase" evidence="7">
    <location>
        <begin position="4"/>
        <end position="223"/>
    </location>
</feature>
<dbReference type="KEGG" id="rru:Rru_A2970"/>
<gene>
    <name evidence="8" type="ordered locus">Rru_A2970</name>
</gene>
<dbReference type="GO" id="GO:0032259">
    <property type="term" value="P:methylation"/>
    <property type="evidence" value="ECO:0007669"/>
    <property type="project" value="UniProtKB-KW"/>
</dbReference>
<proteinExistence type="predicted"/>
<keyword evidence="4 6" id="KW-0808">Transferase</keyword>
<dbReference type="InterPro" id="IPR035996">
    <property type="entry name" value="4pyrrol_Methylase_sf"/>
</dbReference>
<evidence type="ECO:0000256" key="3">
    <source>
        <dbReference type="ARBA" id="ARBA00022603"/>
    </source>
</evidence>
<sequence length="257" mass="28631">MRHVSIIGIGPGDPDCLTLRAARRIAEVDVFFFLDKVGRGKDELLALRRTILDRHATPGRYRVVTVPSPVRDTSASYRDGVEDWYAERLAIFRRLITDELTEEGHGAFLVWGDPGLYDGTLQILARLSGEEGASFDYDVLPGITAVQALAARHRIPLNRIGESIEITTGRRLETADPASLHNSVVLLDGNATFQRFTQTDLEIYWGAYLGTPDEILISGPLAETSEAILARRERARQAKGWIMDTYILRKPEDEAKG</sequence>
<protein>
    <recommendedName>
        <fullName evidence="6">Precorrin-6A synthase [deacetylating]</fullName>
        <ecNumber evidence="6">2.1.1.152</ecNumber>
    </recommendedName>
</protein>
<evidence type="ECO:0000256" key="4">
    <source>
        <dbReference type="ARBA" id="ARBA00022679"/>
    </source>
</evidence>
<keyword evidence="5 6" id="KW-0949">S-adenosyl-L-methionine</keyword>
<dbReference type="NCBIfam" id="TIGR02434">
    <property type="entry name" value="CobF"/>
    <property type="match status" value="1"/>
</dbReference>
<dbReference type="InterPro" id="IPR000878">
    <property type="entry name" value="4pyrrol_Mease"/>
</dbReference>
<dbReference type="PIRSF" id="PIRSF036525">
    <property type="entry name" value="CobF"/>
    <property type="match status" value="1"/>
</dbReference>
<keyword evidence="3 6" id="KW-0489">Methyltransferase</keyword>
<dbReference type="PANTHER" id="PTHR43467">
    <property type="entry name" value="COBALT-PRECORRIN-2 C(20)-METHYLTRANSFERASE"/>
    <property type="match status" value="1"/>
</dbReference>
<dbReference type="GO" id="GO:0043819">
    <property type="term" value="F:precorrin-6A synthase (deacetylating) activity"/>
    <property type="evidence" value="ECO:0007669"/>
    <property type="project" value="UniProtKB-EC"/>
</dbReference>
<dbReference type="STRING" id="269796.Rru_A2970"/>